<organism evidence="2 3">
    <name type="scientific">Schizothecium vesticola</name>
    <dbReference type="NCBI Taxonomy" id="314040"/>
    <lineage>
        <taxon>Eukaryota</taxon>
        <taxon>Fungi</taxon>
        <taxon>Dikarya</taxon>
        <taxon>Ascomycota</taxon>
        <taxon>Pezizomycotina</taxon>
        <taxon>Sordariomycetes</taxon>
        <taxon>Sordariomycetidae</taxon>
        <taxon>Sordariales</taxon>
        <taxon>Schizotheciaceae</taxon>
        <taxon>Schizothecium</taxon>
    </lineage>
</organism>
<name>A0AA40EP55_9PEZI</name>
<evidence type="ECO:0000259" key="1">
    <source>
        <dbReference type="Pfam" id="PF06985"/>
    </source>
</evidence>
<dbReference type="PANTHER" id="PTHR33112">
    <property type="entry name" value="DOMAIN PROTEIN, PUTATIVE-RELATED"/>
    <property type="match status" value="1"/>
</dbReference>
<keyword evidence="3" id="KW-1185">Reference proteome</keyword>
<dbReference type="Pfam" id="PF06985">
    <property type="entry name" value="HET"/>
    <property type="match status" value="1"/>
</dbReference>
<feature type="domain" description="Heterokaryon incompatibility" evidence="1">
    <location>
        <begin position="273"/>
        <end position="430"/>
    </location>
</feature>
<evidence type="ECO:0000313" key="3">
    <source>
        <dbReference type="Proteomes" id="UP001172155"/>
    </source>
</evidence>
<reference evidence="2" key="1">
    <citation type="submission" date="2023-06" db="EMBL/GenBank/DDBJ databases">
        <title>Genome-scale phylogeny and comparative genomics of the fungal order Sordariales.</title>
        <authorList>
            <consortium name="Lawrence Berkeley National Laboratory"/>
            <person name="Hensen N."/>
            <person name="Bonometti L."/>
            <person name="Westerberg I."/>
            <person name="Brannstrom I.O."/>
            <person name="Guillou S."/>
            <person name="Cros-Aarteil S."/>
            <person name="Calhoun S."/>
            <person name="Haridas S."/>
            <person name="Kuo A."/>
            <person name="Mondo S."/>
            <person name="Pangilinan J."/>
            <person name="Riley R."/>
            <person name="LaButti K."/>
            <person name="Andreopoulos B."/>
            <person name="Lipzen A."/>
            <person name="Chen C."/>
            <person name="Yanf M."/>
            <person name="Daum C."/>
            <person name="Ng V."/>
            <person name="Clum A."/>
            <person name="Steindorff A."/>
            <person name="Ohm R."/>
            <person name="Martin F."/>
            <person name="Silar P."/>
            <person name="Natvig D."/>
            <person name="Lalanne C."/>
            <person name="Gautier V."/>
            <person name="Ament-velasquez S.L."/>
            <person name="Kruys A."/>
            <person name="Hutchinson M.I."/>
            <person name="Powell A.J."/>
            <person name="Barry K."/>
            <person name="Miller A.N."/>
            <person name="Grigoriev I.V."/>
            <person name="Debuchy R."/>
            <person name="Gladieux P."/>
            <person name="Thoren M.H."/>
            <person name="Johannesson H."/>
        </authorList>
    </citation>
    <scope>NUCLEOTIDE SEQUENCE</scope>
    <source>
        <strain evidence="2">SMH3187-1</strain>
    </source>
</reference>
<evidence type="ECO:0000313" key="2">
    <source>
        <dbReference type="EMBL" id="KAK0742926.1"/>
    </source>
</evidence>
<proteinExistence type="predicted"/>
<dbReference type="InterPro" id="IPR010730">
    <property type="entry name" value="HET"/>
</dbReference>
<dbReference type="Proteomes" id="UP001172155">
    <property type="component" value="Unassembled WGS sequence"/>
</dbReference>
<dbReference type="AlphaFoldDB" id="A0AA40EP55"/>
<comment type="caution">
    <text evidence="2">The sequence shown here is derived from an EMBL/GenBank/DDBJ whole genome shotgun (WGS) entry which is preliminary data.</text>
</comment>
<gene>
    <name evidence="2" type="ORF">B0T18DRAFT_414066</name>
</gene>
<protein>
    <submittedName>
        <fullName evidence="2">Heterokaryon incompatibility protein-domain-containing protein</fullName>
    </submittedName>
</protein>
<sequence length="802" mass="89596">MASDIMSHEKLNMPLKPATLCAFCSAIDFDLLRVPTAGQMRRMAAGENMVAEIEHIYPFKKDSEYTTAPFWELGTLRRINESASKHECDLCLLVSQRAAELGQEDPGCIAPESIWRAECFYVFGDLRPPPAAHLHESIVKHNRKQRIEDVSYHLRSLDLTWDDAGQDFALSAMGGSSCWIQAFDPHASDDDTALFDDKALADDRLLCCGRHSSPAVRPDLLQAWMRECSLKHGNKCAPVSSSRSKRINVLRLIDVRSKAVVRFSDADISTFHYIALSYIWGKVQKLVITQHNKATLAQPGSLIGGVSKTIEDAMALTDSLEIQYLWVDALCIVQDDTVDKMVHLDFMGEIYRYAAVTVIAACGPDAAAGLAGVGEPRTKFAEQAVLKVRDASPEAPALHVTTTQGIRDRRSQYSYIDNTVWATRGWTLQERVVSRRTVTFTSSQVYWSCRSTDDWTEGMFLETNLAKPTFLSLRTAAGFLTGGGTMREGSYNDDIDVAWDQFRTTIDNFSRRHLTEAGDAYNAFHAITQELHAITDVYCVWGMPVSRFEFGLCWTRNWERAGQGRLLRRTALTTLPMTSLQCRVPFPTWSWLGWAGCVGLPITDQYADLGLSPDILCFVLRNSPLRVVKISSVTGPSSELSIPSYLKNIRLPKSPLMVTLDDVMTNSPELTGQKLENTPDDQLIFFWAEVAEFTLAGPIQEENITYRDSSYHRYEVLDGKGQKVGVTDYCVPGDTGDMTCSLGEGRHEFTLLATSRVMESPVQKVVLQIVRRDGVAYRIGIANILEEAWVKSDPKRELVVMG</sequence>
<dbReference type="PANTHER" id="PTHR33112:SF14">
    <property type="entry name" value="HETEROKARYON INCOMPATIBILITY DOMAIN-CONTAINING PROTEIN"/>
    <property type="match status" value="1"/>
</dbReference>
<accession>A0AA40EP55</accession>
<dbReference type="EMBL" id="JAUKUD010000005">
    <property type="protein sequence ID" value="KAK0742926.1"/>
    <property type="molecule type" value="Genomic_DNA"/>
</dbReference>